<keyword evidence="18" id="KW-1185">Reference proteome</keyword>
<keyword evidence="14" id="KW-0813">Transport</keyword>
<dbReference type="CDD" id="cd14782">
    <property type="entry name" value="FHb-globin_2"/>
    <property type="match status" value="1"/>
</dbReference>
<dbReference type="Pfam" id="PF00042">
    <property type="entry name" value="Globin"/>
    <property type="match status" value="1"/>
</dbReference>
<dbReference type="AlphaFoldDB" id="A0A941EBT6"/>
<feature type="domain" description="FAD-binding FR-type" evidence="16">
    <location>
        <begin position="153"/>
        <end position="262"/>
    </location>
</feature>
<evidence type="ECO:0000256" key="8">
    <source>
        <dbReference type="ARBA" id="ARBA00022857"/>
    </source>
</evidence>
<dbReference type="EC" id="1.14.12.17" evidence="3"/>
<evidence type="ECO:0000256" key="14">
    <source>
        <dbReference type="RuleBase" id="RU000356"/>
    </source>
</evidence>
<evidence type="ECO:0000256" key="5">
    <source>
        <dbReference type="ARBA" id="ARBA00022621"/>
    </source>
</evidence>
<evidence type="ECO:0000256" key="6">
    <source>
        <dbReference type="ARBA" id="ARBA00022714"/>
    </source>
</evidence>
<gene>
    <name evidence="17" type="ORF">KDK95_01635</name>
</gene>
<feature type="domain" description="Globin" evidence="15">
    <location>
        <begin position="1"/>
        <end position="141"/>
    </location>
</feature>
<proteinExistence type="inferred from homology"/>
<evidence type="ECO:0000256" key="1">
    <source>
        <dbReference type="ARBA" id="ARBA00001970"/>
    </source>
</evidence>
<dbReference type="PROSITE" id="PS01033">
    <property type="entry name" value="GLOBIN"/>
    <property type="match status" value="1"/>
</dbReference>
<dbReference type="SUPFAM" id="SSF46458">
    <property type="entry name" value="Globin-like"/>
    <property type="match status" value="1"/>
</dbReference>
<dbReference type="PROSITE" id="PS51384">
    <property type="entry name" value="FAD_FR"/>
    <property type="match status" value="1"/>
</dbReference>
<protein>
    <recommendedName>
        <fullName evidence="3">nitric oxide dioxygenase</fullName>
        <ecNumber evidence="3">1.14.12.17</ecNumber>
    </recommendedName>
</protein>
<keyword evidence="8" id="KW-0521">NADP</keyword>
<keyword evidence="5 14" id="KW-0561">Oxygen transport</keyword>
<dbReference type="GO" id="GO:0071949">
    <property type="term" value="F:FAD binding"/>
    <property type="evidence" value="ECO:0007669"/>
    <property type="project" value="TreeGrafter"/>
</dbReference>
<evidence type="ECO:0000259" key="15">
    <source>
        <dbReference type="PROSITE" id="PS01033"/>
    </source>
</evidence>
<dbReference type="InterPro" id="IPR012292">
    <property type="entry name" value="Globin/Proto"/>
</dbReference>
<dbReference type="Gene3D" id="2.40.30.10">
    <property type="entry name" value="Translation factors"/>
    <property type="match status" value="1"/>
</dbReference>
<dbReference type="CDD" id="cd06184">
    <property type="entry name" value="flavohem_like_fad_nad_binding"/>
    <property type="match status" value="1"/>
</dbReference>
<dbReference type="GO" id="GO:0046872">
    <property type="term" value="F:metal ion binding"/>
    <property type="evidence" value="ECO:0007669"/>
    <property type="project" value="UniProtKB-KW"/>
</dbReference>
<dbReference type="EMBL" id="JAGSOH010000002">
    <property type="protein sequence ID" value="MBR7824989.1"/>
    <property type="molecule type" value="Genomic_DNA"/>
</dbReference>
<dbReference type="GO" id="GO:0071500">
    <property type="term" value="P:cellular response to nitrosative stress"/>
    <property type="evidence" value="ECO:0007669"/>
    <property type="project" value="TreeGrafter"/>
</dbReference>
<dbReference type="GO" id="GO:0005344">
    <property type="term" value="F:oxygen carrier activity"/>
    <property type="evidence" value="ECO:0007669"/>
    <property type="project" value="UniProtKB-KW"/>
</dbReference>
<comment type="catalytic activity">
    <reaction evidence="13">
        <text>2 nitric oxide + NADPH + 2 O2 = 2 nitrate + NADP(+) + H(+)</text>
        <dbReference type="Rhea" id="RHEA:19465"/>
        <dbReference type="ChEBI" id="CHEBI:15378"/>
        <dbReference type="ChEBI" id="CHEBI:15379"/>
        <dbReference type="ChEBI" id="CHEBI:16480"/>
        <dbReference type="ChEBI" id="CHEBI:17632"/>
        <dbReference type="ChEBI" id="CHEBI:57783"/>
        <dbReference type="ChEBI" id="CHEBI:58349"/>
        <dbReference type="EC" id="1.14.12.17"/>
    </reaction>
</comment>
<dbReference type="SUPFAM" id="SSF63380">
    <property type="entry name" value="Riboflavin synthase domain-like"/>
    <property type="match status" value="1"/>
</dbReference>
<dbReference type="GO" id="GO:0046210">
    <property type="term" value="P:nitric oxide catabolic process"/>
    <property type="evidence" value="ECO:0007669"/>
    <property type="project" value="TreeGrafter"/>
</dbReference>
<evidence type="ECO:0000256" key="2">
    <source>
        <dbReference type="ARBA" id="ARBA00006401"/>
    </source>
</evidence>
<dbReference type="Gene3D" id="1.10.490.10">
    <property type="entry name" value="Globins"/>
    <property type="match status" value="1"/>
</dbReference>
<dbReference type="PANTHER" id="PTHR43396:SF3">
    <property type="entry name" value="FLAVOHEMOPROTEIN"/>
    <property type="match status" value="1"/>
</dbReference>
<evidence type="ECO:0000256" key="4">
    <source>
        <dbReference type="ARBA" id="ARBA00022617"/>
    </source>
</evidence>
<dbReference type="InterPro" id="IPR000971">
    <property type="entry name" value="Globin"/>
</dbReference>
<sequence length="401" mass="43167">MLSEQSAPVIRATLPMVGASIDEITELFYAKLFEAHPELLRDLFNRGNQANGEQRRTLAGSIAAFAGALIANPEARPDAMLARIAHKHTSLGVTSEQYKVVHKHLFAAIVDVLGDAVTPEVAAAWDEVYWLMANALIAIEARAYEQAAVAEGEVWRRMVIAERQEETADAVSLVLRLPDGAPAGDFLPGQYVSVQVELPDGAKQIRQYSLSCAPGRPNWRITVKRVRGGNAPEGEVSTWLHEHARPGDLLTVSLPAGDLVLPEGDGPLLLASAGIGCTPMLALLDHLAASGTDRRISVLHADRTPEDHAHRDEQRRLVDGLPGAALHLWYEDAPESLPAGANLGFTDLGSPGAPELPENLTVLLCGPLPFMRAVRGQLIERGVPASAIHYEVFGPDLWLAA</sequence>
<organism evidence="17 18">
    <name type="scientific">Actinospica acidithermotolerans</name>
    <dbReference type="NCBI Taxonomy" id="2828514"/>
    <lineage>
        <taxon>Bacteria</taxon>
        <taxon>Bacillati</taxon>
        <taxon>Actinomycetota</taxon>
        <taxon>Actinomycetes</taxon>
        <taxon>Catenulisporales</taxon>
        <taxon>Actinospicaceae</taxon>
        <taxon>Actinospica</taxon>
    </lineage>
</organism>
<dbReference type="Pfam" id="PF00175">
    <property type="entry name" value="NAD_binding_1"/>
    <property type="match status" value="1"/>
</dbReference>
<evidence type="ECO:0000256" key="7">
    <source>
        <dbReference type="ARBA" id="ARBA00022723"/>
    </source>
</evidence>
<dbReference type="FunFam" id="1.10.490.10:FF:000003">
    <property type="entry name" value="Flavohemoprotein"/>
    <property type="match status" value="1"/>
</dbReference>
<dbReference type="GO" id="GO:0020037">
    <property type="term" value="F:heme binding"/>
    <property type="evidence" value="ECO:0007669"/>
    <property type="project" value="InterPro"/>
</dbReference>
<evidence type="ECO:0000259" key="16">
    <source>
        <dbReference type="PROSITE" id="PS51384"/>
    </source>
</evidence>
<comment type="catalytic activity">
    <reaction evidence="12">
        <text>2 nitric oxide + NADH + 2 O2 = 2 nitrate + NAD(+) + H(+)</text>
        <dbReference type="Rhea" id="RHEA:19469"/>
        <dbReference type="ChEBI" id="CHEBI:15378"/>
        <dbReference type="ChEBI" id="CHEBI:15379"/>
        <dbReference type="ChEBI" id="CHEBI:16480"/>
        <dbReference type="ChEBI" id="CHEBI:17632"/>
        <dbReference type="ChEBI" id="CHEBI:57540"/>
        <dbReference type="ChEBI" id="CHEBI:57945"/>
        <dbReference type="EC" id="1.14.12.17"/>
    </reaction>
</comment>
<evidence type="ECO:0000313" key="18">
    <source>
        <dbReference type="Proteomes" id="UP000676325"/>
    </source>
</evidence>
<evidence type="ECO:0000256" key="12">
    <source>
        <dbReference type="ARBA" id="ARBA00048649"/>
    </source>
</evidence>
<dbReference type="Proteomes" id="UP000676325">
    <property type="component" value="Unassembled WGS sequence"/>
</dbReference>
<evidence type="ECO:0000256" key="13">
    <source>
        <dbReference type="ARBA" id="ARBA00049433"/>
    </source>
</evidence>
<comment type="cofactor">
    <cofactor evidence="1">
        <name>heme b</name>
        <dbReference type="ChEBI" id="CHEBI:60344"/>
    </cofactor>
</comment>
<comment type="caution">
    <text evidence="17">The sequence shown here is derived from an EMBL/GenBank/DDBJ whole genome shotgun (WGS) entry which is preliminary data.</text>
</comment>
<accession>A0A941EBT6</accession>
<keyword evidence="4 14" id="KW-0349">Heme</keyword>
<comment type="similarity">
    <text evidence="14">Belongs to the globin family.</text>
</comment>
<evidence type="ECO:0000313" key="17">
    <source>
        <dbReference type="EMBL" id="MBR7824989.1"/>
    </source>
</evidence>
<evidence type="ECO:0000256" key="9">
    <source>
        <dbReference type="ARBA" id="ARBA00023004"/>
    </source>
</evidence>
<comment type="similarity">
    <text evidence="2">In the C-terminal section; belongs to the flavoprotein pyridine nucleotide cytochrome reductase family.</text>
</comment>
<dbReference type="InterPro" id="IPR008333">
    <property type="entry name" value="Cbr1-like_FAD-bd_dom"/>
</dbReference>
<dbReference type="InterPro" id="IPR009050">
    <property type="entry name" value="Globin-like_sf"/>
</dbReference>
<dbReference type="RefSeq" id="WP_212516138.1">
    <property type="nucleotide sequence ID" value="NZ_JAGSOH010000002.1"/>
</dbReference>
<dbReference type="GO" id="GO:0019825">
    <property type="term" value="F:oxygen binding"/>
    <property type="evidence" value="ECO:0007669"/>
    <property type="project" value="InterPro"/>
</dbReference>
<evidence type="ECO:0000256" key="3">
    <source>
        <dbReference type="ARBA" id="ARBA00012229"/>
    </source>
</evidence>
<keyword evidence="11" id="KW-0520">NAD</keyword>
<keyword evidence="6" id="KW-0001">2Fe-2S</keyword>
<dbReference type="InterPro" id="IPR017938">
    <property type="entry name" value="Riboflavin_synthase-like_b-brl"/>
</dbReference>
<dbReference type="SUPFAM" id="SSF52343">
    <property type="entry name" value="Ferredoxin reductase-like, C-terminal NADP-linked domain"/>
    <property type="match status" value="1"/>
</dbReference>
<evidence type="ECO:0000256" key="11">
    <source>
        <dbReference type="ARBA" id="ARBA00023027"/>
    </source>
</evidence>
<dbReference type="Pfam" id="PF00970">
    <property type="entry name" value="FAD_binding_6"/>
    <property type="match status" value="1"/>
</dbReference>
<dbReference type="InterPro" id="IPR039261">
    <property type="entry name" value="FNR_nucleotide-bd"/>
</dbReference>
<dbReference type="InterPro" id="IPR017927">
    <property type="entry name" value="FAD-bd_FR_type"/>
</dbReference>
<dbReference type="GO" id="GO:0051537">
    <property type="term" value="F:2 iron, 2 sulfur cluster binding"/>
    <property type="evidence" value="ECO:0007669"/>
    <property type="project" value="UniProtKB-KW"/>
</dbReference>
<evidence type="ECO:0000256" key="10">
    <source>
        <dbReference type="ARBA" id="ARBA00023014"/>
    </source>
</evidence>
<keyword evidence="7" id="KW-0479">Metal-binding</keyword>
<name>A0A941EBT6_9ACTN</name>
<dbReference type="InterPro" id="IPR001433">
    <property type="entry name" value="OxRdtase_FAD/NAD-bd"/>
</dbReference>
<dbReference type="GO" id="GO:0008941">
    <property type="term" value="F:nitric oxide dioxygenase NAD(P)H activity"/>
    <property type="evidence" value="ECO:0007669"/>
    <property type="project" value="UniProtKB-EC"/>
</dbReference>
<dbReference type="Gene3D" id="3.40.50.80">
    <property type="entry name" value="Nucleotide-binding domain of ferredoxin-NADP reductase (FNR) module"/>
    <property type="match status" value="1"/>
</dbReference>
<reference evidence="17" key="1">
    <citation type="submission" date="2021-04" db="EMBL/GenBank/DDBJ databases">
        <title>Genome based classification of Actinospica acidithermotolerans sp. nov., an actinobacterium isolated from an Indonesian hot spring.</title>
        <authorList>
            <person name="Kusuma A.B."/>
            <person name="Putra K.E."/>
            <person name="Nafisah S."/>
            <person name="Loh J."/>
            <person name="Nouioui I."/>
            <person name="Goodfellow M."/>
        </authorList>
    </citation>
    <scope>NUCLEOTIDE SEQUENCE</scope>
    <source>
        <strain evidence="17">MGRD01-02</strain>
    </source>
</reference>
<dbReference type="PANTHER" id="PTHR43396">
    <property type="entry name" value="FLAVOHEMOPROTEIN"/>
    <property type="match status" value="1"/>
</dbReference>
<keyword evidence="9" id="KW-0408">Iron</keyword>
<keyword evidence="10" id="KW-0411">Iron-sulfur</keyword>